<dbReference type="EMBL" id="JBHUCO010000049">
    <property type="protein sequence ID" value="MFD1522794.1"/>
    <property type="molecule type" value="Genomic_DNA"/>
</dbReference>
<sequence length="301" mass="33552">MTAPVGRKPGSDERKKAVKRYFQITPDEHDQSRARHQQQAAVVSIVVAGSLLLVEIHVLAILVAMLALVLALQGFTGMADYRRRLAAAEPKPSDQEMDHTLDEDLHAAAERAMRRLGLTRNDLELHSDEVDPPAEARRRPRLADQGRGPLVVFGPANRARGRSGLDRVWRFTLYDVMVICPTGHHLGIYECVLDFATGSRKDEETYEFHYSDVVAVSTRTRERAELGLELVYSSSIAVPLHRTMTREFEIVVSSGDRSAIVVGIRDDDGLDQQLVLQESGIDRVTAAVRRMLRAKKGAPTR</sequence>
<name>A0ABW4F8Z4_9PSEU</name>
<dbReference type="Proteomes" id="UP001597114">
    <property type="component" value="Unassembled WGS sequence"/>
</dbReference>
<evidence type="ECO:0000313" key="1">
    <source>
        <dbReference type="EMBL" id="MFD1522794.1"/>
    </source>
</evidence>
<reference evidence="2" key="1">
    <citation type="journal article" date="2019" name="Int. J. Syst. Evol. Microbiol.">
        <title>The Global Catalogue of Microorganisms (GCM) 10K type strain sequencing project: providing services to taxonomists for standard genome sequencing and annotation.</title>
        <authorList>
            <consortium name="The Broad Institute Genomics Platform"/>
            <consortium name="The Broad Institute Genome Sequencing Center for Infectious Disease"/>
            <person name="Wu L."/>
            <person name="Ma J."/>
        </authorList>
    </citation>
    <scope>NUCLEOTIDE SEQUENCE [LARGE SCALE GENOMIC DNA]</scope>
    <source>
        <strain evidence="2">CCM 7043</strain>
    </source>
</reference>
<dbReference type="RefSeq" id="WP_344721532.1">
    <property type="nucleotide sequence ID" value="NZ_BAAAUS010000008.1"/>
</dbReference>
<gene>
    <name evidence="1" type="ORF">ACFSJD_35255</name>
</gene>
<proteinExistence type="predicted"/>
<organism evidence="1 2">
    <name type="scientific">Pseudonocardia yunnanensis</name>
    <dbReference type="NCBI Taxonomy" id="58107"/>
    <lineage>
        <taxon>Bacteria</taxon>
        <taxon>Bacillati</taxon>
        <taxon>Actinomycetota</taxon>
        <taxon>Actinomycetes</taxon>
        <taxon>Pseudonocardiales</taxon>
        <taxon>Pseudonocardiaceae</taxon>
        <taxon>Pseudonocardia</taxon>
    </lineage>
</organism>
<protein>
    <submittedName>
        <fullName evidence="1">Uncharacterized protein</fullName>
    </submittedName>
</protein>
<accession>A0ABW4F8Z4</accession>
<comment type="caution">
    <text evidence="1">The sequence shown here is derived from an EMBL/GenBank/DDBJ whole genome shotgun (WGS) entry which is preliminary data.</text>
</comment>
<keyword evidence="2" id="KW-1185">Reference proteome</keyword>
<evidence type="ECO:0000313" key="2">
    <source>
        <dbReference type="Proteomes" id="UP001597114"/>
    </source>
</evidence>